<evidence type="ECO:0000256" key="13">
    <source>
        <dbReference type="RuleBase" id="RU004161"/>
    </source>
</evidence>
<feature type="active site" description="Schiff-base intermediate with substrate" evidence="9">
    <location>
        <position position="246"/>
    </location>
</feature>
<feature type="binding site" evidence="10">
    <location>
        <position position="119"/>
    </location>
    <ligand>
        <name>Zn(2+)</name>
        <dbReference type="ChEBI" id="CHEBI:29105"/>
        <note>catalytic</note>
    </ligand>
</feature>
<feature type="binding site" evidence="10">
    <location>
        <position position="121"/>
    </location>
    <ligand>
        <name>Zn(2+)</name>
        <dbReference type="ChEBI" id="CHEBI:29105"/>
        <note>catalytic</note>
    </ligand>
</feature>
<keyword evidence="15" id="KW-1185">Reference proteome</keyword>
<evidence type="ECO:0000256" key="5">
    <source>
        <dbReference type="ARBA" id="ARBA00023133"/>
    </source>
</evidence>
<dbReference type="SMART" id="SM01004">
    <property type="entry name" value="ALAD"/>
    <property type="match status" value="1"/>
</dbReference>
<dbReference type="FunFam" id="3.20.20.70:FF:000019">
    <property type="entry name" value="Delta-aminolevulinic acid dehydratase"/>
    <property type="match status" value="1"/>
</dbReference>
<evidence type="ECO:0000256" key="3">
    <source>
        <dbReference type="ARBA" id="ARBA00012053"/>
    </source>
</evidence>
<dbReference type="CDD" id="cd00384">
    <property type="entry name" value="ALAD_PBGS"/>
    <property type="match status" value="1"/>
</dbReference>
<comment type="similarity">
    <text evidence="2 13">Belongs to the ALAD family.</text>
</comment>
<sequence>MSVVHRPRRLRQNNEFRQLVKENVLTLSDLVQPIFIEEGIIERAPIKELPGIYRIPEALLCEEIESLYGVGIRCVMPFGISHNKDSLGSDTLSDNGLLARMIRIIKECRSDMLVIPDICFCEYTTHGHCGVVVEGKVDNDKTVENLVKQSLVAAQAGADMLAPSSMMDGQVGAIRHALDKSGYSEVAILSHAVKFSSAFYGPFRSAVDCKLEGDRLGYQADNANGRQAMIEARLDEEQGADILMVKPSMPYLDVVSQLRNRTDLPLAIYQVAGEYAAIKFGSLAGALDEKETVMEVMTGFKRAGADIIVSYYAHQIAQWLSERNVDAIIRK</sequence>
<feature type="binding site" evidence="10">
    <location>
        <position position="129"/>
    </location>
    <ligand>
        <name>Zn(2+)</name>
        <dbReference type="ChEBI" id="CHEBI:29105"/>
        <note>catalytic</note>
    </ligand>
</feature>
<evidence type="ECO:0000256" key="2">
    <source>
        <dbReference type="ARBA" id="ARBA00008055"/>
    </source>
</evidence>
<gene>
    <name evidence="14" type="ORF">FX987_01727</name>
</gene>
<accession>A0AAP9T042</accession>
<dbReference type="NCBIfam" id="NF006762">
    <property type="entry name" value="PRK09283.1"/>
    <property type="match status" value="1"/>
</dbReference>
<evidence type="ECO:0000256" key="8">
    <source>
        <dbReference type="ARBA" id="ARBA00047651"/>
    </source>
</evidence>
<evidence type="ECO:0000256" key="12">
    <source>
        <dbReference type="RuleBase" id="RU000515"/>
    </source>
</evidence>
<dbReference type="PANTHER" id="PTHR11458">
    <property type="entry name" value="DELTA-AMINOLEVULINIC ACID DEHYDRATASE"/>
    <property type="match status" value="1"/>
</dbReference>
<keyword evidence="6 12" id="KW-0456">Lyase</keyword>
<dbReference type="PANTHER" id="PTHR11458:SF1">
    <property type="entry name" value="DELTA-AMINOLEVULINIC ACID DEHYDRATASE"/>
    <property type="match status" value="1"/>
</dbReference>
<comment type="pathway">
    <text evidence="1">Porphyrin-containing compound metabolism; protoporphyrin-IX biosynthesis; coproporphyrinogen-III from 5-aminolevulinate: step 1/4.</text>
</comment>
<dbReference type="EMBL" id="CP054580">
    <property type="protein sequence ID" value="QKS23960.1"/>
    <property type="molecule type" value="Genomic_DNA"/>
</dbReference>
<dbReference type="PROSITE" id="PS00169">
    <property type="entry name" value="D_ALA_DEHYDRATASE"/>
    <property type="match status" value="1"/>
</dbReference>
<dbReference type="Proteomes" id="UP000509761">
    <property type="component" value="Chromosome"/>
</dbReference>
<dbReference type="Pfam" id="PF00490">
    <property type="entry name" value="ALAD"/>
    <property type="match status" value="1"/>
</dbReference>
<evidence type="ECO:0000256" key="10">
    <source>
        <dbReference type="PIRSR" id="PIRSR001415-3"/>
    </source>
</evidence>
<keyword evidence="5" id="KW-0350">Heme biosynthesis</keyword>
<evidence type="ECO:0000256" key="6">
    <source>
        <dbReference type="ARBA" id="ARBA00023239"/>
    </source>
</evidence>
<dbReference type="EC" id="4.2.1.24" evidence="3 12"/>
<dbReference type="InterPro" id="IPR030656">
    <property type="entry name" value="ALAD_AS"/>
</dbReference>
<feature type="active site" description="Schiff-base intermediate with substrate" evidence="9">
    <location>
        <position position="194"/>
    </location>
</feature>
<evidence type="ECO:0000256" key="1">
    <source>
        <dbReference type="ARBA" id="ARBA00004694"/>
    </source>
</evidence>
<dbReference type="PRINTS" id="PR00144">
    <property type="entry name" value="DALDHYDRTASE"/>
</dbReference>
<keyword evidence="10" id="KW-0862">Zinc</keyword>
<dbReference type="GO" id="GO:0005829">
    <property type="term" value="C:cytosol"/>
    <property type="evidence" value="ECO:0007669"/>
    <property type="project" value="TreeGrafter"/>
</dbReference>
<evidence type="ECO:0000313" key="15">
    <source>
        <dbReference type="Proteomes" id="UP000509761"/>
    </source>
</evidence>
<evidence type="ECO:0000256" key="9">
    <source>
        <dbReference type="PIRSR" id="PIRSR001415-1"/>
    </source>
</evidence>
<dbReference type="PIRSF" id="PIRSF001415">
    <property type="entry name" value="Porphbilin_synth"/>
    <property type="match status" value="1"/>
</dbReference>
<dbReference type="RefSeq" id="WP_022523060.1">
    <property type="nucleotide sequence ID" value="NZ_CP054580.1"/>
</dbReference>
<keyword evidence="10" id="KW-0479">Metal-binding</keyword>
<comment type="catalytic activity">
    <reaction evidence="8 12">
        <text>2 5-aminolevulinate = porphobilinogen + 2 H2O + H(+)</text>
        <dbReference type="Rhea" id="RHEA:24064"/>
        <dbReference type="ChEBI" id="CHEBI:15377"/>
        <dbReference type="ChEBI" id="CHEBI:15378"/>
        <dbReference type="ChEBI" id="CHEBI:58126"/>
        <dbReference type="ChEBI" id="CHEBI:356416"/>
        <dbReference type="EC" id="4.2.1.24"/>
    </reaction>
</comment>
<dbReference type="NCBIfam" id="NF009923">
    <property type="entry name" value="PRK13384.1"/>
    <property type="match status" value="1"/>
</dbReference>
<evidence type="ECO:0000256" key="11">
    <source>
        <dbReference type="PIRSR" id="PIRSR001415-5"/>
    </source>
</evidence>
<dbReference type="GO" id="GO:0004655">
    <property type="term" value="F:porphobilinogen synthase activity"/>
    <property type="evidence" value="ECO:0007669"/>
    <property type="project" value="UniProtKB-EC"/>
</dbReference>
<dbReference type="GO" id="GO:0008270">
    <property type="term" value="F:zinc ion binding"/>
    <property type="evidence" value="ECO:0007669"/>
    <property type="project" value="TreeGrafter"/>
</dbReference>
<dbReference type="InterPro" id="IPR013785">
    <property type="entry name" value="Aldolase_TIM"/>
</dbReference>
<dbReference type="Gene3D" id="3.20.20.70">
    <property type="entry name" value="Aldolase class I"/>
    <property type="match status" value="1"/>
</dbReference>
<evidence type="ECO:0000313" key="14">
    <source>
        <dbReference type="EMBL" id="QKS23960.1"/>
    </source>
</evidence>
<proteinExistence type="inferred from homology"/>
<keyword evidence="11" id="KW-0460">Magnesium</keyword>
<dbReference type="InterPro" id="IPR001731">
    <property type="entry name" value="ALAD"/>
</dbReference>
<comment type="subunit">
    <text evidence="12">Homooctamer.</text>
</comment>
<protein>
    <recommendedName>
        <fullName evidence="4 12">Delta-aminolevulinic acid dehydratase</fullName>
        <ecNumber evidence="3 12">4.2.1.24</ecNumber>
    </recommendedName>
</protein>
<dbReference type="SUPFAM" id="SSF51569">
    <property type="entry name" value="Aldolase"/>
    <property type="match status" value="1"/>
</dbReference>
<dbReference type="AlphaFoldDB" id="A0AAP9T042"/>
<evidence type="ECO:0000256" key="7">
    <source>
        <dbReference type="ARBA" id="ARBA00023244"/>
    </source>
</evidence>
<keyword evidence="7 12" id="KW-0627">Porphyrin biosynthesis</keyword>
<dbReference type="GO" id="GO:0006783">
    <property type="term" value="P:heme biosynthetic process"/>
    <property type="evidence" value="ECO:0007669"/>
    <property type="project" value="UniProtKB-KW"/>
</dbReference>
<name>A0AAP9T042_9GAMM</name>
<reference evidence="14 15" key="1">
    <citation type="submission" date="2019-12" db="EMBL/GenBank/DDBJ databases">
        <title>Genome sequencing and assembly of endphytes of Porphyra tenera.</title>
        <authorList>
            <person name="Park J.M."/>
            <person name="Shin R."/>
            <person name="Jo S.H."/>
        </authorList>
    </citation>
    <scope>NUCLEOTIDE SEQUENCE [LARGE SCALE GENOMIC DNA]</scope>
    <source>
        <strain evidence="14 15">GPM3</strain>
    </source>
</reference>
<evidence type="ECO:0000256" key="4">
    <source>
        <dbReference type="ARBA" id="ARBA00020771"/>
    </source>
</evidence>
<organism evidence="14 15">
    <name type="scientific">Vreelandella titanicae</name>
    <dbReference type="NCBI Taxonomy" id="664683"/>
    <lineage>
        <taxon>Bacteria</taxon>
        <taxon>Pseudomonadati</taxon>
        <taxon>Pseudomonadota</taxon>
        <taxon>Gammaproteobacteria</taxon>
        <taxon>Oceanospirillales</taxon>
        <taxon>Halomonadaceae</taxon>
        <taxon>Vreelandella</taxon>
    </lineage>
</organism>
<feature type="binding site" evidence="11">
    <location>
        <position position="231"/>
    </location>
    <ligand>
        <name>Mg(2+)</name>
        <dbReference type="ChEBI" id="CHEBI:18420"/>
    </ligand>
</feature>